<evidence type="ECO:0000256" key="4">
    <source>
        <dbReference type="SAM" id="MobiDB-lite"/>
    </source>
</evidence>
<feature type="domain" description="Deacetylase sirtuin-type" evidence="5">
    <location>
        <begin position="34"/>
        <end position="280"/>
    </location>
</feature>
<evidence type="ECO:0000313" key="7">
    <source>
        <dbReference type="Proteomes" id="UP001497623"/>
    </source>
</evidence>
<name>A0AAV2R805_MEGNR</name>
<feature type="binding site" evidence="3">
    <location>
        <position position="170"/>
    </location>
    <ligand>
        <name>Zn(2+)</name>
        <dbReference type="ChEBI" id="CHEBI:29105"/>
    </ligand>
</feature>
<dbReference type="InterPro" id="IPR050134">
    <property type="entry name" value="NAD-dep_sirtuin_deacylases"/>
</dbReference>
<dbReference type="PANTHER" id="PTHR11085:SF10">
    <property type="entry name" value="NAD-DEPENDENT PROTEIN DEACYLASE SIRTUIN-5, MITOCHONDRIAL-RELATED"/>
    <property type="match status" value="1"/>
</dbReference>
<dbReference type="Pfam" id="PF02146">
    <property type="entry name" value="SIR2"/>
    <property type="match status" value="1"/>
</dbReference>
<evidence type="ECO:0000256" key="2">
    <source>
        <dbReference type="ARBA" id="ARBA00023027"/>
    </source>
</evidence>
<keyword evidence="3" id="KW-0862">Zinc</keyword>
<feature type="binding site" evidence="3">
    <location>
        <position position="214"/>
    </location>
    <ligand>
        <name>Zn(2+)</name>
        <dbReference type="ChEBI" id="CHEBI:29105"/>
    </ligand>
</feature>
<dbReference type="Gene3D" id="3.30.1600.10">
    <property type="entry name" value="SIR2/SIRT2 'Small Domain"/>
    <property type="match status" value="2"/>
</dbReference>
<dbReference type="GO" id="GO:0005634">
    <property type="term" value="C:nucleus"/>
    <property type="evidence" value="ECO:0007669"/>
    <property type="project" value="TreeGrafter"/>
</dbReference>
<feature type="binding site" evidence="3">
    <location>
        <position position="211"/>
    </location>
    <ligand>
        <name>Zn(2+)</name>
        <dbReference type="ChEBI" id="CHEBI:29105"/>
    </ligand>
</feature>
<gene>
    <name evidence="6" type="ORF">MNOR_LOCUS21857</name>
</gene>
<dbReference type="Proteomes" id="UP001497623">
    <property type="component" value="Unassembled WGS sequence"/>
</dbReference>
<feature type="region of interest" description="Disordered" evidence="4">
    <location>
        <begin position="16"/>
        <end position="44"/>
    </location>
</feature>
<evidence type="ECO:0000256" key="3">
    <source>
        <dbReference type="PROSITE-ProRule" id="PRU00236"/>
    </source>
</evidence>
<dbReference type="InterPro" id="IPR026590">
    <property type="entry name" value="Ssirtuin_cat_dom"/>
</dbReference>
<feature type="active site" description="Proton acceptor" evidence="3">
    <location>
        <position position="162"/>
    </location>
</feature>
<dbReference type="GO" id="GO:0070403">
    <property type="term" value="F:NAD+ binding"/>
    <property type="evidence" value="ECO:0007669"/>
    <property type="project" value="InterPro"/>
</dbReference>
<dbReference type="InterPro" id="IPR003000">
    <property type="entry name" value="Sirtuin"/>
</dbReference>
<keyword evidence="2" id="KW-0520">NAD</keyword>
<keyword evidence="7" id="KW-1185">Reference proteome</keyword>
<keyword evidence="3" id="KW-0479">Metal-binding</keyword>
<protein>
    <recommendedName>
        <fullName evidence="5">Deacetylase sirtuin-type domain-containing protein</fullName>
    </recommendedName>
</protein>
<evidence type="ECO:0000313" key="6">
    <source>
        <dbReference type="EMBL" id="CAL4119890.1"/>
    </source>
</evidence>
<feature type="binding site" evidence="3">
    <location>
        <position position="173"/>
    </location>
    <ligand>
        <name>Zn(2+)</name>
        <dbReference type="ChEBI" id="CHEBI:29105"/>
    </ligand>
</feature>
<reference evidence="6 7" key="1">
    <citation type="submission" date="2024-05" db="EMBL/GenBank/DDBJ databases">
        <authorList>
            <person name="Wallberg A."/>
        </authorList>
    </citation>
    <scope>NUCLEOTIDE SEQUENCE [LARGE SCALE GENOMIC DNA]</scope>
</reference>
<sequence length="280" mass="31296">MRTSYNARMWQSSFRHEGRHTYPQSASRAREAVTHGRSSPSSRFTALPVRASRAAVTHILLGAGVSAESGVPTFRGAGGFWRTWQAQDLATPGAFRKNPSLVWEFYHYRREVMRTKDPNPAHIAIAEAETHLEAEGRRLVVITQNIDELHHRAGSKKVWELHGSLFRTLCTQCGDIRPNKDSPICTALDGKGAPDPSAEDARIPESELPRCPSCSGLIRPHVVWFGEGLDGDVLHEAGHIDYKRCLIFIFAFIFYQKLYHYRNISSIGVLTVGFNSEAKG</sequence>
<dbReference type="PROSITE" id="PS50305">
    <property type="entry name" value="SIRTUIN"/>
    <property type="match status" value="1"/>
</dbReference>
<keyword evidence="1" id="KW-0808">Transferase</keyword>
<dbReference type="GO" id="GO:0046872">
    <property type="term" value="F:metal ion binding"/>
    <property type="evidence" value="ECO:0007669"/>
    <property type="project" value="UniProtKB-KW"/>
</dbReference>
<dbReference type="SUPFAM" id="SSF52467">
    <property type="entry name" value="DHS-like NAD/FAD-binding domain"/>
    <property type="match status" value="1"/>
</dbReference>
<comment type="caution">
    <text evidence="6">The sequence shown here is derived from an EMBL/GenBank/DDBJ whole genome shotgun (WGS) entry which is preliminary data.</text>
</comment>
<dbReference type="PANTHER" id="PTHR11085">
    <property type="entry name" value="NAD-DEPENDENT PROTEIN DEACYLASE SIRTUIN-5, MITOCHONDRIAL-RELATED"/>
    <property type="match status" value="1"/>
</dbReference>
<dbReference type="EMBL" id="CAXKWB010017877">
    <property type="protein sequence ID" value="CAL4119890.1"/>
    <property type="molecule type" value="Genomic_DNA"/>
</dbReference>
<feature type="non-terminal residue" evidence="6">
    <location>
        <position position="280"/>
    </location>
</feature>
<dbReference type="GO" id="GO:0017136">
    <property type="term" value="F:histone deacetylase activity, NAD-dependent"/>
    <property type="evidence" value="ECO:0007669"/>
    <property type="project" value="TreeGrafter"/>
</dbReference>
<dbReference type="InterPro" id="IPR029035">
    <property type="entry name" value="DHS-like_NAD/FAD-binding_dom"/>
</dbReference>
<accession>A0AAV2R805</accession>
<evidence type="ECO:0000256" key="1">
    <source>
        <dbReference type="ARBA" id="ARBA00022679"/>
    </source>
</evidence>
<proteinExistence type="predicted"/>
<evidence type="ECO:0000259" key="5">
    <source>
        <dbReference type="PROSITE" id="PS50305"/>
    </source>
</evidence>
<organism evidence="6 7">
    <name type="scientific">Meganyctiphanes norvegica</name>
    <name type="common">Northern krill</name>
    <name type="synonym">Thysanopoda norvegica</name>
    <dbReference type="NCBI Taxonomy" id="48144"/>
    <lineage>
        <taxon>Eukaryota</taxon>
        <taxon>Metazoa</taxon>
        <taxon>Ecdysozoa</taxon>
        <taxon>Arthropoda</taxon>
        <taxon>Crustacea</taxon>
        <taxon>Multicrustacea</taxon>
        <taxon>Malacostraca</taxon>
        <taxon>Eumalacostraca</taxon>
        <taxon>Eucarida</taxon>
        <taxon>Euphausiacea</taxon>
        <taxon>Euphausiidae</taxon>
        <taxon>Meganyctiphanes</taxon>
    </lineage>
</organism>
<dbReference type="AlphaFoldDB" id="A0AAV2R805"/>
<dbReference type="InterPro" id="IPR026591">
    <property type="entry name" value="Sirtuin_cat_small_dom_sf"/>
</dbReference>